<gene>
    <name evidence="2" type="ORF">EVAR_78961_1</name>
</gene>
<feature type="region of interest" description="Disordered" evidence="1">
    <location>
        <begin position="11"/>
        <end position="131"/>
    </location>
</feature>
<comment type="caution">
    <text evidence="2">The sequence shown here is derived from an EMBL/GenBank/DDBJ whole genome shotgun (WGS) entry which is preliminary data.</text>
</comment>
<evidence type="ECO:0000313" key="3">
    <source>
        <dbReference type="Proteomes" id="UP000299102"/>
    </source>
</evidence>
<dbReference type="Proteomes" id="UP000299102">
    <property type="component" value="Unassembled WGS sequence"/>
</dbReference>
<reference evidence="2 3" key="1">
    <citation type="journal article" date="2019" name="Commun. Biol.">
        <title>The bagworm genome reveals a unique fibroin gene that provides high tensile strength.</title>
        <authorList>
            <person name="Kono N."/>
            <person name="Nakamura H."/>
            <person name="Ohtoshi R."/>
            <person name="Tomita M."/>
            <person name="Numata K."/>
            <person name="Arakawa K."/>
        </authorList>
    </citation>
    <scope>NUCLEOTIDE SEQUENCE [LARGE SCALE GENOMIC DNA]</scope>
</reference>
<protein>
    <submittedName>
        <fullName evidence="2">Uncharacterized protein</fullName>
    </submittedName>
</protein>
<proteinExistence type="predicted"/>
<dbReference type="AlphaFoldDB" id="A0A4C1UTA7"/>
<evidence type="ECO:0000256" key="1">
    <source>
        <dbReference type="SAM" id="MobiDB-lite"/>
    </source>
</evidence>
<name>A0A4C1UTA7_EUMVA</name>
<organism evidence="2 3">
    <name type="scientific">Eumeta variegata</name>
    <name type="common">Bagworm moth</name>
    <name type="synonym">Eumeta japonica</name>
    <dbReference type="NCBI Taxonomy" id="151549"/>
    <lineage>
        <taxon>Eukaryota</taxon>
        <taxon>Metazoa</taxon>
        <taxon>Ecdysozoa</taxon>
        <taxon>Arthropoda</taxon>
        <taxon>Hexapoda</taxon>
        <taxon>Insecta</taxon>
        <taxon>Pterygota</taxon>
        <taxon>Neoptera</taxon>
        <taxon>Endopterygota</taxon>
        <taxon>Lepidoptera</taxon>
        <taxon>Glossata</taxon>
        <taxon>Ditrysia</taxon>
        <taxon>Tineoidea</taxon>
        <taxon>Psychidae</taxon>
        <taxon>Oiketicinae</taxon>
        <taxon>Eumeta</taxon>
    </lineage>
</organism>
<dbReference type="EMBL" id="BGZK01000218">
    <property type="protein sequence ID" value="GBP29267.1"/>
    <property type="molecule type" value="Genomic_DNA"/>
</dbReference>
<feature type="compositionally biased region" description="Basic and acidic residues" evidence="1">
    <location>
        <begin position="75"/>
        <end position="86"/>
    </location>
</feature>
<evidence type="ECO:0000313" key="2">
    <source>
        <dbReference type="EMBL" id="GBP29267.1"/>
    </source>
</evidence>
<feature type="compositionally biased region" description="Low complexity" evidence="1">
    <location>
        <begin position="25"/>
        <end position="36"/>
    </location>
</feature>
<accession>A0A4C1UTA7</accession>
<sequence length="162" mass="17593">MPMRVLAISQEAVSYRPGIDRDADTYAPATTGRAPRAPAPPPFAPPRESRRKVQNLAVERPPTRVPRGALSRVIHHSDPPATDTRHSSKQMNNIEADASTPPPPAPSPRPRRSSAAVRSAADRGGGAGGAPVKYNSIIFHKSLLTTELYSILSYTNIKLYYF</sequence>
<keyword evidence="3" id="KW-1185">Reference proteome</keyword>